<reference evidence="1 2" key="2">
    <citation type="submission" date="2018-11" db="EMBL/GenBank/DDBJ databases">
        <authorList>
            <consortium name="Pathogen Informatics"/>
        </authorList>
    </citation>
    <scope>NUCLEOTIDE SEQUENCE [LARGE SCALE GENOMIC DNA]</scope>
</reference>
<dbReference type="WBParaSite" id="BPAG_0000428701-mRNA-1">
    <property type="protein sequence ID" value="BPAG_0000428701-mRNA-1"/>
    <property type="gene ID" value="BPAG_0000428701"/>
</dbReference>
<evidence type="ECO:0000313" key="1">
    <source>
        <dbReference type="EMBL" id="VDN85437.1"/>
    </source>
</evidence>
<dbReference type="STRING" id="6280.A0A0N4T7V0"/>
<name>A0A0N4T7V0_BRUPA</name>
<dbReference type="EMBL" id="UZAD01001920">
    <property type="protein sequence ID" value="VDN85437.1"/>
    <property type="molecule type" value="Genomic_DNA"/>
</dbReference>
<keyword evidence="2" id="KW-1185">Reference proteome</keyword>
<gene>
    <name evidence="1" type="ORF">BPAG_LOCUS4251</name>
</gene>
<sequence>MPKTYTFKVAAATMKGIGPYSPVLSIDPDPAMLDCLQSSLLLFDHSTFILYSSERFMLNKAGFLHFLFKHYFIIIHG</sequence>
<dbReference type="AlphaFoldDB" id="A0A0N4T7V0"/>
<evidence type="ECO:0000313" key="3">
    <source>
        <dbReference type="WBParaSite" id="BPAG_0000428701-mRNA-1"/>
    </source>
</evidence>
<reference evidence="3" key="1">
    <citation type="submission" date="2017-02" db="UniProtKB">
        <authorList>
            <consortium name="WormBaseParasite"/>
        </authorList>
    </citation>
    <scope>IDENTIFICATION</scope>
</reference>
<dbReference type="Proteomes" id="UP000278627">
    <property type="component" value="Unassembled WGS sequence"/>
</dbReference>
<proteinExistence type="predicted"/>
<accession>A0A0N4T7V0</accession>
<organism evidence="3">
    <name type="scientific">Brugia pahangi</name>
    <name type="common">Filarial nematode worm</name>
    <dbReference type="NCBI Taxonomy" id="6280"/>
    <lineage>
        <taxon>Eukaryota</taxon>
        <taxon>Metazoa</taxon>
        <taxon>Ecdysozoa</taxon>
        <taxon>Nematoda</taxon>
        <taxon>Chromadorea</taxon>
        <taxon>Rhabditida</taxon>
        <taxon>Spirurina</taxon>
        <taxon>Spiruromorpha</taxon>
        <taxon>Filarioidea</taxon>
        <taxon>Onchocercidae</taxon>
        <taxon>Brugia</taxon>
    </lineage>
</organism>
<evidence type="ECO:0000313" key="2">
    <source>
        <dbReference type="Proteomes" id="UP000278627"/>
    </source>
</evidence>
<protein>
    <submittedName>
        <fullName evidence="1 3">Uncharacterized protein</fullName>
    </submittedName>
</protein>